<evidence type="ECO:0000313" key="2">
    <source>
        <dbReference type="Proteomes" id="UP000092993"/>
    </source>
</evidence>
<dbReference type="STRING" id="5627.A0A1C7LP10"/>
<reference evidence="1 2" key="1">
    <citation type="submission" date="2016-03" db="EMBL/GenBank/DDBJ databases">
        <title>Whole genome sequencing of Grifola frondosa 9006-11.</title>
        <authorList>
            <person name="Min B."/>
            <person name="Park H."/>
            <person name="Kim J.-G."/>
            <person name="Cho H."/>
            <person name="Oh Y.-L."/>
            <person name="Kong W.-S."/>
            <person name="Choi I.-G."/>
        </authorList>
    </citation>
    <scope>NUCLEOTIDE SEQUENCE [LARGE SCALE GENOMIC DNA]</scope>
    <source>
        <strain evidence="1 2">9006-11</strain>
    </source>
</reference>
<evidence type="ECO:0000313" key="1">
    <source>
        <dbReference type="EMBL" id="OBZ66501.1"/>
    </source>
</evidence>
<dbReference type="EMBL" id="LUGG01000031">
    <property type="protein sequence ID" value="OBZ66501.1"/>
    <property type="molecule type" value="Genomic_DNA"/>
</dbReference>
<protein>
    <submittedName>
        <fullName evidence="1">Uncharacterized protein</fullName>
    </submittedName>
</protein>
<dbReference type="OrthoDB" id="2800239at2759"/>
<proteinExistence type="predicted"/>
<dbReference type="AlphaFoldDB" id="A0A1C7LP10"/>
<keyword evidence="2" id="KW-1185">Reference proteome</keyword>
<organism evidence="1 2">
    <name type="scientific">Grifola frondosa</name>
    <name type="common">Maitake</name>
    <name type="synonym">Polyporus frondosus</name>
    <dbReference type="NCBI Taxonomy" id="5627"/>
    <lineage>
        <taxon>Eukaryota</taxon>
        <taxon>Fungi</taxon>
        <taxon>Dikarya</taxon>
        <taxon>Basidiomycota</taxon>
        <taxon>Agaricomycotina</taxon>
        <taxon>Agaricomycetes</taxon>
        <taxon>Polyporales</taxon>
        <taxon>Grifolaceae</taxon>
        <taxon>Grifola</taxon>
    </lineage>
</organism>
<sequence length="222" mass="24539">MSLWKFADGVYFENSGYHQHPRPTHLLHLTSDEEAQFTEIVQQHPQIGPLGLVIGVPTLHGPGRSVADISTVLLNKDRVKKERQKLKKGGSHGGDHFLAEFADFCAEHPGFVIHSSISANIVVSMQTSLMVSQLVKESLLDGAVNGLVSDAAHRFWLEQNSLLIVTSCYAPSLNRWIPGLFTYSNGASALHFEHHFYALFESIAKEARNRSLTVSDTMFSGV</sequence>
<accession>A0A1C7LP10</accession>
<comment type="caution">
    <text evidence="1">The sequence shown here is derived from an EMBL/GenBank/DDBJ whole genome shotgun (WGS) entry which is preliminary data.</text>
</comment>
<dbReference type="Proteomes" id="UP000092993">
    <property type="component" value="Unassembled WGS sequence"/>
</dbReference>
<gene>
    <name evidence="1" type="ORF">A0H81_13654</name>
</gene>
<name>A0A1C7LP10_GRIFR</name>